<feature type="domain" description="Hydantoinase/oxoprolinase N-terminal" evidence="2">
    <location>
        <begin position="4"/>
        <end position="184"/>
    </location>
</feature>
<dbReference type="Gene3D" id="3.30.420.40">
    <property type="match status" value="1"/>
</dbReference>
<dbReference type="InterPro" id="IPR043129">
    <property type="entry name" value="ATPase_NBD"/>
</dbReference>
<name>A0A1A7BD90_9SPHN</name>
<evidence type="ECO:0000259" key="3">
    <source>
        <dbReference type="Pfam" id="PF19278"/>
    </source>
</evidence>
<evidence type="ECO:0000313" key="5">
    <source>
        <dbReference type="Proteomes" id="UP000092484"/>
    </source>
</evidence>
<protein>
    <submittedName>
        <fullName evidence="4">N-methylhydantoinase (ATP-hydrolyzing) A 2</fullName>
    </submittedName>
</protein>
<dbReference type="SUPFAM" id="SSF53067">
    <property type="entry name" value="Actin-like ATPase domain"/>
    <property type="match status" value="1"/>
</dbReference>
<dbReference type="Pfam" id="PF01968">
    <property type="entry name" value="Hydantoinase_A"/>
    <property type="match status" value="1"/>
</dbReference>
<dbReference type="PANTHER" id="PTHR11365:SF23">
    <property type="entry name" value="HYPOTHETICAL 5-OXOPROLINASE (EUROFUNG)-RELATED"/>
    <property type="match status" value="1"/>
</dbReference>
<feature type="domain" description="Hydantoinase A/oxoprolinase" evidence="1">
    <location>
        <begin position="205"/>
        <end position="491"/>
    </location>
</feature>
<dbReference type="STRING" id="1300349.I603_2460"/>
<feature type="domain" description="Acetophenone carboxylase-like C-terminal" evidence="3">
    <location>
        <begin position="505"/>
        <end position="672"/>
    </location>
</feature>
<dbReference type="PANTHER" id="PTHR11365">
    <property type="entry name" value="5-OXOPROLINASE RELATED"/>
    <property type="match status" value="1"/>
</dbReference>
<evidence type="ECO:0000313" key="4">
    <source>
        <dbReference type="EMBL" id="OBV10498.1"/>
    </source>
</evidence>
<dbReference type="GO" id="GO:0006749">
    <property type="term" value="P:glutathione metabolic process"/>
    <property type="evidence" value="ECO:0007669"/>
    <property type="project" value="TreeGrafter"/>
</dbReference>
<dbReference type="PATRIC" id="fig|1300349.4.peg.2450"/>
<reference evidence="4 5" key="1">
    <citation type="submission" date="2016-06" db="EMBL/GenBank/DDBJ databases">
        <title>Genome sequence of Porphyrobacter dokdonensis DSW-74.</title>
        <authorList>
            <person name="Kim J.F."/>
            <person name="Song J.Y."/>
        </authorList>
    </citation>
    <scope>NUCLEOTIDE SEQUENCE [LARGE SCALE GENOMIC DNA]</scope>
    <source>
        <strain evidence="4 5">DSW-74</strain>
    </source>
</reference>
<organism evidence="4 5">
    <name type="scientific">Erythrobacter dokdonensis DSW-74</name>
    <dbReference type="NCBI Taxonomy" id="1300349"/>
    <lineage>
        <taxon>Bacteria</taxon>
        <taxon>Pseudomonadati</taxon>
        <taxon>Pseudomonadota</taxon>
        <taxon>Alphaproteobacteria</taxon>
        <taxon>Sphingomonadales</taxon>
        <taxon>Erythrobacteraceae</taxon>
        <taxon>Erythrobacter/Porphyrobacter group</taxon>
        <taxon>Erythrobacter</taxon>
    </lineage>
</organism>
<dbReference type="InterPro" id="IPR002821">
    <property type="entry name" value="Hydantoinase_A"/>
</dbReference>
<dbReference type="InterPro" id="IPR049517">
    <property type="entry name" value="ACX-like_C"/>
</dbReference>
<accession>A0A1A7BD90</accession>
<dbReference type="Proteomes" id="UP000092484">
    <property type="component" value="Unassembled WGS sequence"/>
</dbReference>
<dbReference type="EMBL" id="LZYB01000006">
    <property type="protein sequence ID" value="OBV10498.1"/>
    <property type="molecule type" value="Genomic_DNA"/>
</dbReference>
<evidence type="ECO:0000259" key="1">
    <source>
        <dbReference type="Pfam" id="PF01968"/>
    </source>
</evidence>
<dbReference type="Pfam" id="PF19278">
    <property type="entry name" value="Hydant_A_C"/>
    <property type="match status" value="1"/>
</dbReference>
<dbReference type="InterPro" id="IPR045079">
    <property type="entry name" value="Oxoprolinase-like"/>
</dbReference>
<keyword evidence="5" id="KW-1185">Reference proteome</keyword>
<dbReference type="GO" id="GO:0017168">
    <property type="term" value="F:5-oxoprolinase (ATP-hydrolyzing) activity"/>
    <property type="evidence" value="ECO:0007669"/>
    <property type="project" value="TreeGrafter"/>
</dbReference>
<proteinExistence type="predicted"/>
<dbReference type="GO" id="GO:0005829">
    <property type="term" value="C:cytosol"/>
    <property type="evidence" value="ECO:0007669"/>
    <property type="project" value="TreeGrafter"/>
</dbReference>
<dbReference type="InterPro" id="IPR008040">
    <property type="entry name" value="Hydant_A_N"/>
</dbReference>
<dbReference type="RefSeq" id="WP_068865410.1">
    <property type="nucleotide sequence ID" value="NZ_LZYB01000006.1"/>
</dbReference>
<gene>
    <name evidence="4" type="ORF">I603_2460</name>
</gene>
<comment type="caution">
    <text evidence="4">The sequence shown here is derived from an EMBL/GenBank/DDBJ whole genome shotgun (WGS) entry which is preliminary data.</text>
</comment>
<dbReference type="AlphaFoldDB" id="A0A1A7BD90"/>
<dbReference type="Pfam" id="PF05378">
    <property type="entry name" value="Hydant_A_N"/>
    <property type="match status" value="1"/>
</dbReference>
<sequence>MTYRLGVDVGGTFTDLLLFDEASGAFWRHKTPSTPHDSSEGILTGVKAITEKAGITAADITYFLHGTTVATNAVLEGKGAKVGLVTTQGYRDIMQIARSFVPGGLAAWIVWPKPQPLARLEHTVEVPGRMDAQGREVAPLDEDAVRIALRKLKGDGIEALTVSLMNAYLNGAHEARIGEIAAEELPGIPVSLSHEVLPEMQEYERTLSTVANAAVRPVVSKYVSNLRTKLEAEGLKGRLSLLRSDGGLMSSQKAEEHPVNILMSGPAGGVTGALWVAKNAGFENILTLDVGGTSTDVALIQGLEPRRQRTTEVGHLSVRASALDVKTVGAGGGSIAHVPELTKALRVGPESAGAVPGPVAYNKGGTLPTVTDANVVLGYLPEDLLGGSFKLDREGAKAAVQTIADALGVTLMEAARGIIDIVNENMFGALRMISVQQGYDPREFALMGFGGAGPLHVNAVARLMGSWPAISPVSPGVLCALGDATTRMRTETARSFSRLARDTTIADLVAVLDEMAAQTRSELLADGIPEDQITSEFEIDVRYAGQAFEVPLTITQDVLEKDGIEGILARFDEEHLRLFTFNMDTPHEIVNLRAVALGQAPALPAAELPKGDGNPAAAKIRDHVLWMDGEERAAVIYDRAKLKQGDVIEGPAIITEMDSTTLVEHDCRATVDAVGNILITLKAEG</sequence>
<evidence type="ECO:0000259" key="2">
    <source>
        <dbReference type="Pfam" id="PF05378"/>
    </source>
</evidence>